<organism evidence="16 17">
    <name type="scientific">Blomia tropicalis</name>
    <name type="common">Mite</name>
    <dbReference type="NCBI Taxonomy" id="40697"/>
    <lineage>
        <taxon>Eukaryota</taxon>
        <taxon>Metazoa</taxon>
        <taxon>Ecdysozoa</taxon>
        <taxon>Arthropoda</taxon>
        <taxon>Chelicerata</taxon>
        <taxon>Arachnida</taxon>
        <taxon>Acari</taxon>
        <taxon>Acariformes</taxon>
        <taxon>Sarcoptiformes</taxon>
        <taxon>Astigmata</taxon>
        <taxon>Glycyphagoidea</taxon>
        <taxon>Echimyopodidae</taxon>
        <taxon>Blomia</taxon>
    </lineage>
</organism>
<dbReference type="Pfam" id="PF23141">
    <property type="entry name" value="Ig_NOMO"/>
    <property type="match status" value="1"/>
</dbReference>
<dbReference type="Pfam" id="PF23192">
    <property type="entry name" value="NOMO_12th"/>
    <property type="match status" value="1"/>
</dbReference>
<dbReference type="InterPro" id="IPR055074">
    <property type="entry name" value="NOMO1-3_2nd"/>
</dbReference>
<dbReference type="InterPro" id="IPR013783">
    <property type="entry name" value="Ig-like_fold"/>
</dbReference>
<comment type="subcellular location">
    <subcellularLocation>
        <location evidence="1">Endoplasmic reticulum membrane</location>
        <topology evidence="1">Single-pass type I membrane protein</topology>
    </subcellularLocation>
</comment>
<dbReference type="SUPFAM" id="SSF49452">
    <property type="entry name" value="Starch-binding domain-like"/>
    <property type="match status" value="1"/>
</dbReference>
<evidence type="ECO:0000256" key="4">
    <source>
        <dbReference type="ARBA" id="ARBA00022824"/>
    </source>
</evidence>
<gene>
    <name evidence="16" type="ORF">RDWZM_000874</name>
</gene>
<dbReference type="InterPro" id="IPR056319">
    <property type="entry name" value="NOMO_7th"/>
</dbReference>
<keyword evidence="5 8" id="KW-1133">Transmembrane helix</keyword>
<evidence type="ECO:0000256" key="7">
    <source>
        <dbReference type="SAM" id="MobiDB-lite"/>
    </source>
</evidence>
<keyword evidence="2 8" id="KW-0812">Transmembrane</keyword>
<feature type="chain" id="PRO_5040380537" description="Nodal modulator 1" evidence="9">
    <location>
        <begin position="18"/>
        <end position="1213"/>
    </location>
</feature>
<dbReference type="EMBL" id="JAPWDV010000001">
    <property type="protein sequence ID" value="KAJ6222329.1"/>
    <property type="molecule type" value="Genomic_DNA"/>
</dbReference>
<evidence type="ECO:0000256" key="3">
    <source>
        <dbReference type="ARBA" id="ARBA00022729"/>
    </source>
</evidence>
<sequence length="1213" mass="137839">MFWCIIIGVCLVSSSKSNDVIGCGGFVESNVNINYSPIQVKLYTNRGVLKYTSDCAPNNGYYFIPLYDHGEYSLRIEPPNGWSFDPMQVEFNFDGQNDICSKQTDINFKFKGFSVHGKITSIGSENGPLDVKVVMQSKLDSNFVKQIATGNNGEFVFQDVLPGKYIVKTLHPELEFEQNQIEIEVVNDNVQLKDQFRVVGYTVKGRVLSDGQPIKGVQFALYTKETEVKINCDDGGIKPKFLAKLAKINSFYSKYVCNALSNSDGIFHFKTLPVGDYILYTYYQVENIRFEVSPYEFEFSVKHENQFLDQLFQIGGFTISGSVTNKFNPKNEPIQNVHLTLVDQNGKNDPIVVQSISSETGSFTIDNVKTSTYIARTNAPHYQFEDLVIPISPNSPNLPTIYPSKFEICGQIHFYGSMYDQIELLIMKKDSIFERILIENGKFCYFLPGGEYQLRFDNKKTELRFVPNMVDLKLVKPELELKFEQFTATLSGIVELNPSTILSGENDQLVVNVAQSKSLLKTSKLKVISSNRYQFKFENLLPGEYVVSIDGKLSKFFCWNIEETKVRIEESNIDSVVFKQKGFILQIVLSHSTNLMIENPKGKVITINQDTLTPDRVIRQCVEESGRYQIKPQGCHVFSESETIFDTNTMFGQTITLTAIRHRITAHIRSSSNLTDLSVNIVVRSLVDHQQSIRTIALTQPILLNPDSDQSPLYQYTIIFDERPMVDIRLEPLSSQLLFKPSIYEFKLEDDCLFDAITFHGRFGIFIDGLVTPGIPNVSISVYDIDSNELVYETVTDSNGKFSGGPFDDDMRLRIEAFKNGYVMKPIPGKFDHFEAHKLASIMVSVVDQSNSKPLTDVLISISGGENNFRKNSVIGSNGKLNFENLHPGKYFIRFVRKEYEFQPQSEMIELKSGSTHRIHVIGTKVAFSCLGTVDSLNREPEAGVVVEAIGLRKVVDDSNIDCTQVQEQAVSEVDGSYRIMGLRPECQYAIRLKIDEHSVQIRESIPRLHSVRVKDADLNDLRFIVLYKQQQLDLSLNVKTNPEYVSSLTVQLYRNDDSQSRTEIFKQKLTSNPFVFLPSIPYDFTSYTIRIDSDLSQTNYRFVPIVYNFIANETDSHLQFEFKPYAKYSPGSMPSSSIDAETAANQLYSIPLLLLIAIIFYYRQIMEFMRNIAQHRDQWPFFNGRTTNGSSSSSSSINEGKKQMKNKTKKVN</sequence>
<name>A0A9Q0MB13_BLOTA</name>
<proteinExistence type="predicted"/>
<dbReference type="InterPro" id="IPR055073">
    <property type="entry name" value="NOMO1-like_9th"/>
</dbReference>
<accession>A0A9Q0MB13</accession>
<evidence type="ECO:0000259" key="13">
    <source>
        <dbReference type="Pfam" id="PF23141"/>
    </source>
</evidence>
<dbReference type="InterPro" id="IPR056189">
    <property type="entry name" value="NOMO_3rd"/>
</dbReference>
<feature type="domain" description="NOMO-like ninth beta-sandwich" evidence="11">
    <location>
        <begin position="764"/>
        <end position="836"/>
    </location>
</feature>
<dbReference type="Pfam" id="PF23193">
    <property type="entry name" value="NOMO_3rd"/>
    <property type="match status" value="1"/>
</dbReference>
<evidence type="ECO:0000313" key="17">
    <source>
        <dbReference type="Proteomes" id="UP001142055"/>
    </source>
</evidence>
<feature type="domain" description="NOMO C-terminal transthyretin-like" evidence="14">
    <location>
        <begin position="1032"/>
        <end position="1125"/>
    </location>
</feature>
<dbReference type="SUPFAM" id="SSF49478">
    <property type="entry name" value="Cna protein B-type domain"/>
    <property type="match status" value="3"/>
</dbReference>
<keyword evidence="17" id="KW-1185">Reference proteome</keyword>
<keyword evidence="3 9" id="KW-0732">Signal</keyword>
<evidence type="ECO:0000259" key="10">
    <source>
        <dbReference type="Pfam" id="PF22898"/>
    </source>
</evidence>
<dbReference type="Pfam" id="PF22898">
    <property type="entry name" value="NOMO1-like_1st"/>
    <property type="match status" value="1"/>
</dbReference>
<feature type="domain" description="NOMO second beta-sandwich" evidence="12">
    <location>
        <begin position="110"/>
        <end position="198"/>
    </location>
</feature>
<dbReference type="InterPro" id="IPR013784">
    <property type="entry name" value="Carb-bd-like_fold"/>
</dbReference>
<feature type="domain" description="NOMO third transthyretin-like" evidence="15">
    <location>
        <begin position="203"/>
        <end position="312"/>
    </location>
</feature>
<evidence type="ECO:0000259" key="12">
    <source>
        <dbReference type="Pfam" id="PF22904"/>
    </source>
</evidence>
<feature type="transmembrane region" description="Helical" evidence="8">
    <location>
        <begin position="1144"/>
        <end position="1163"/>
    </location>
</feature>
<keyword evidence="4" id="KW-0256">Endoplasmic reticulum</keyword>
<dbReference type="Pfam" id="PF22904">
    <property type="entry name" value="NOMO1-like_2nd"/>
    <property type="match status" value="1"/>
</dbReference>
<dbReference type="OMA" id="FVFKGFG"/>
<dbReference type="Gene3D" id="2.60.40.10">
    <property type="entry name" value="Immunoglobulins"/>
    <property type="match status" value="1"/>
</dbReference>
<dbReference type="PANTHER" id="PTHR23303">
    <property type="entry name" value="CARBOXYPEPTIDASE REGULATORY REGION-CONTAINING"/>
    <property type="match status" value="1"/>
</dbReference>
<dbReference type="Pfam" id="PF22902">
    <property type="entry name" value="NOMO1-like_9th"/>
    <property type="match status" value="1"/>
</dbReference>
<keyword evidence="6 8" id="KW-0472">Membrane</keyword>
<feature type="domain" description="NOMO-like N-terminal beta-sandwich" evidence="10">
    <location>
        <begin position="24"/>
        <end position="108"/>
    </location>
</feature>
<evidence type="ECO:0000256" key="1">
    <source>
        <dbReference type="ARBA" id="ARBA00004115"/>
    </source>
</evidence>
<dbReference type="GO" id="GO:0030246">
    <property type="term" value="F:carbohydrate binding"/>
    <property type="evidence" value="ECO:0007669"/>
    <property type="project" value="InterPro"/>
</dbReference>
<evidence type="ECO:0000313" key="16">
    <source>
        <dbReference type="EMBL" id="KAJ6222329.1"/>
    </source>
</evidence>
<dbReference type="PANTHER" id="PTHR23303:SF14">
    <property type="entry name" value="BOS COMPLEX SUBUNIT NOMO1-RELATED"/>
    <property type="match status" value="1"/>
</dbReference>
<evidence type="ECO:0000256" key="9">
    <source>
        <dbReference type="SAM" id="SignalP"/>
    </source>
</evidence>
<dbReference type="GO" id="GO:0005789">
    <property type="term" value="C:endoplasmic reticulum membrane"/>
    <property type="evidence" value="ECO:0007669"/>
    <property type="project" value="UniProtKB-SubCell"/>
</dbReference>
<evidence type="ECO:0008006" key="18">
    <source>
        <dbReference type="Google" id="ProtNLM"/>
    </source>
</evidence>
<dbReference type="InterPro" id="IPR056191">
    <property type="entry name" value="NOMO_12th"/>
</dbReference>
<dbReference type="Proteomes" id="UP001142055">
    <property type="component" value="Chromosome 1"/>
</dbReference>
<dbReference type="InterPro" id="IPR055075">
    <property type="entry name" value="NOMO-like_N"/>
</dbReference>
<feature type="region of interest" description="Disordered" evidence="7">
    <location>
        <begin position="1185"/>
        <end position="1213"/>
    </location>
</feature>
<feature type="signal peptide" evidence="9">
    <location>
        <begin position="1"/>
        <end position="17"/>
    </location>
</feature>
<reference evidence="16" key="1">
    <citation type="submission" date="2022-12" db="EMBL/GenBank/DDBJ databases">
        <title>Genome assemblies of Blomia tropicalis.</title>
        <authorList>
            <person name="Cui Y."/>
        </authorList>
    </citation>
    <scope>NUCLEOTIDE SEQUENCE</scope>
    <source>
        <tissue evidence="16">Adult mites</tissue>
    </source>
</reference>
<evidence type="ECO:0000256" key="5">
    <source>
        <dbReference type="ARBA" id="ARBA00022989"/>
    </source>
</evidence>
<dbReference type="AlphaFoldDB" id="A0A9Q0MB13"/>
<evidence type="ECO:0000259" key="15">
    <source>
        <dbReference type="Pfam" id="PF23193"/>
    </source>
</evidence>
<evidence type="ECO:0000256" key="2">
    <source>
        <dbReference type="ARBA" id="ARBA00022692"/>
    </source>
</evidence>
<feature type="compositionally biased region" description="Basic residues" evidence="7">
    <location>
        <begin position="1204"/>
        <end position="1213"/>
    </location>
</feature>
<evidence type="ECO:0000259" key="14">
    <source>
        <dbReference type="Pfam" id="PF23192"/>
    </source>
</evidence>
<dbReference type="InterPro" id="IPR051417">
    <property type="entry name" value="SDr/BOS_complex"/>
</dbReference>
<comment type="caution">
    <text evidence="16">The sequence shown here is derived from an EMBL/GenBank/DDBJ whole genome shotgun (WGS) entry which is preliminary data.</text>
</comment>
<evidence type="ECO:0000256" key="6">
    <source>
        <dbReference type="ARBA" id="ARBA00023136"/>
    </source>
</evidence>
<feature type="domain" description="NOMO seventh transthyretin-like" evidence="13">
    <location>
        <begin position="585"/>
        <end position="659"/>
    </location>
</feature>
<evidence type="ECO:0000259" key="11">
    <source>
        <dbReference type="Pfam" id="PF22902"/>
    </source>
</evidence>
<evidence type="ECO:0000256" key="8">
    <source>
        <dbReference type="SAM" id="Phobius"/>
    </source>
</evidence>
<protein>
    <recommendedName>
        <fullName evidence="18">Nodal modulator 1</fullName>
    </recommendedName>
</protein>